<feature type="transmembrane region" description="Helical" evidence="8">
    <location>
        <begin position="26"/>
        <end position="49"/>
    </location>
</feature>
<dbReference type="GO" id="GO:0000271">
    <property type="term" value="P:polysaccharide biosynthetic process"/>
    <property type="evidence" value="ECO:0007669"/>
    <property type="project" value="UniProtKB-KW"/>
</dbReference>
<dbReference type="EMBL" id="JACYFU010000004">
    <property type="protein sequence ID" value="MBD8066775.1"/>
    <property type="molecule type" value="Genomic_DNA"/>
</dbReference>
<gene>
    <name evidence="10" type="ORF">IC608_14970</name>
</gene>
<keyword evidence="4 8" id="KW-0812">Transmembrane</keyword>
<evidence type="ECO:0000256" key="8">
    <source>
        <dbReference type="SAM" id="Phobius"/>
    </source>
</evidence>
<accession>A0A927FUY1</accession>
<feature type="transmembrane region" description="Helical" evidence="8">
    <location>
        <begin position="126"/>
        <end position="144"/>
    </location>
</feature>
<dbReference type="Pfam" id="PF02397">
    <property type="entry name" value="Bac_transf"/>
    <property type="match status" value="1"/>
</dbReference>
<dbReference type="AlphaFoldDB" id="A0A927FUY1"/>
<evidence type="ECO:0000259" key="9">
    <source>
        <dbReference type="Pfam" id="PF02397"/>
    </source>
</evidence>
<proteinExistence type="inferred from homology"/>
<evidence type="ECO:0000256" key="6">
    <source>
        <dbReference type="ARBA" id="ARBA00023136"/>
    </source>
</evidence>
<evidence type="ECO:0000256" key="3">
    <source>
        <dbReference type="ARBA" id="ARBA00022679"/>
    </source>
</evidence>
<evidence type="ECO:0000256" key="4">
    <source>
        <dbReference type="ARBA" id="ARBA00022692"/>
    </source>
</evidence>
<dbReference type="GO" id="GO:0089702">
    <property type="term" value="F:undecaprenyl-phosphate glucose phosphotransferase activity"/>
    <property type="evidence" value="ECO:0007669"/>
    <property type="project" value="TreeGrafter"/>
</dbReference>
<keyword evidence="3" id="KW-0808">Transferase</keyword>
<keyword evidence="6 8" id="KW-0472">Membrane</keyword>
<feature type="domain" description="Bacterial sugar transferase" evidence="9">
    <location>
        <begin position="288"/>
        <end position="470"/>
    </location>
</feature>
<dbReference type="GO" id="GO:0016020">
    <property type="term" value="C:membrane"/>
    <property type="evidence" value="ECO:0007669"/>
    <property type="project" value="UniProtKB-SubCell"/>
</dbReference>
<comment type="subcellular location">
    <subcellularLocation>
        <location evidence="1">Membrane</location>
        <topology evidence="1">Multi-pass membrane protein</topology>
    </subcellularLocation>
</comment>
<keyword evidence="5 8" id="KW-1133">Transmembrane helix</keyword>
<organism evidence="10 11">
    <name type="scientific">Devosia oryzisoli</name>
    <dbReference type="NCBI Taxonomy" id="2774138"/>
    <lineage>
        <taxon>Bacteria</taxon>
        <taxon>Pseudomonadati</taxon>
        <taxon>Pseudomonadota</taxon>
        <taxon>Alphaproteobacteria</taxon>
        <taxon>Hyphomicrobiales</taxon>
        <taxon>Devosiaceae</taxon>
        <taxon>Devosia</taxon>
    </lineage>
</organism>
<dbReference type="RefSeq" id="WP_191777182.1">
    <property type="nucleotide sequence ID" value="NZ_JACYFU010000004.1"/>
</dbReference>
<feature type="transmembrane region" description="Helical" evidence="8">
    <location>
        <begin position="61"/>
        <end position="79"/>
    </location>
</feature>
<dbReference type="InterPro" id="IPR017475">
    <property type="entry name" value="EPS_sugar_tfrase"/>
</dbReference>
<evidence type="ECO:0000313" key="11">
    <source>
        <dbReference type="Proteomes" id="UP000654108"/>
    </source>
</evidence>
<name>A0A927FUY1_9HYPH</name>
<sequence>MFQDSVSLRHTELRRRRRYKIASRTYLGYALATLEGSFAALMVAFLAAFVPEGIPWGASEAPIVSAIGVGAVVAARALGPARTLLTLSTKRLFLPEAATAFLSGIGLVWLLQLIAGAPFVAPDLQVWKWLVLAAVFVCLARGLIYGRILAMFAVGQLQIERTALVGVGEDLTQFERGARIWRSGGQVMARLSLESAEVDISDQPATQFLADCARRGCDRLVLIGVNSGTPLATAILEAARPYALDVAFAPAWRGDQQRVRLLDVLHLGPANAVRVVRKPLSDGQLALKRALDILGAILALFISAPLLLLVTLAIRLDSSGPVLYRQERRGFNGNSFHILKFRSMRVTEDGRAMRPATMGDARITRVGRFIRRTSIDELPQLLNVISGTMSLVGPRPHAISHDAELSRRFALYAARQRIKPGITGWAQVNGSRGEIASQAQVEDRTLYDLEYIENWSLALEIRILWLTVFSTKVHSNAR</sequence>
<evidence type="ECO:0000256" key="2">
    <source>
        <dbReference type="ARBA" id="ARBA00006464"/>
    </source>
</evidence>
<comment type="caution">
    <text evidence="10">The sequence shown here is derived from an EMBL/GenBank/DDBJ whole genome shotgun (WGS) entry which is preliminary data.</text>
</comment>
<dbReference type="PANTHER" id="PTHR30576">
    <property type="entry name" value="COLANIC BIOSYNTHESIS UDP-GLUCOSE LIPID CARRIER TRANSFERASE"/>
    <property type="match status" value="1"/>
</dbReference>
<evidence type="ECO:0000256" key="5">
    <source>
        <dbReference type="ARBA" id="ARBA00022989"/>
    </source>
</evidence>
<dbReference type="Proteomes" id="UP000654108">
    <property type="component" value="Unassembled WGS sequence"/>
</dbReference>
<dbReference type="InterPro" id="IPR003362">
    <property type="entry name" value="Bact_transf"/>
</dbReference>
<feature type="transmembrane region" description="Helical" evidence="8">
    <location>
        <begin position="293"/>
        <end position="314"/>
    </location>
</feature>
<evidence type="ECO:0000256" key="1">
    <source>
        <dbReference type="ARBA" id="ARBA00004141"/>
    </source>
</evidence>
<dbReference type="NCBIfam" id="TIGR03025">
    <property type="entry name" value="EPS_sugtrans"/>
    <property type="match status" value="1"/>
</dbReference>
<dbReference type="PANTHER" id="PTHR30576:SF21">
    <property type="entry name" value="UDP-GLUCOSE:UNDECAPRENYL-PHOSPHATE GLUCOSE-1-PHOSPHATE TRANSFERASE"/>
    <property type="match status" value="1"/>
</dbReference>
<feature type="transmembrane region" description="Helical" evidence="8">
    <location>
        <begin position="100"/>
        <end position="120"/>
    </location>
</feature>
<keyword evidence="7" id="KW-0270">Exopolysaccharide synthesis</keyword>
<evidence type="ECO:0000313" key="10">
    <source>
        <dbReference type="EMBL" id="MBD8066775.1"/>
    </source>
</evidence>
<protein>
    <submittedName>
        <fullName evidence="10">Exopolysaccharide biosynthesis polyprenyl glycosylphosphotransferase</fullName>
    </submittedName>
</protein>
<comment type="similarity">
    <text evidence="2">Belongs to the bacterial sugar transferase family.</text>
</comment>
<keyword evidence="11" id="KW-1185">Reference proteome</keyword>
<reference evidence="10" key="1">
    <citation type="submission" date="2020-09" db="EMBL/GenBank/DDBJ databases">
        <title>Genome seq and assembly of Devosia sp.</title>
        <authorList>
            <person name="Chhetri G."/>
        </authorList>
    </citation>
    <scope>NUCLEOTIDE SEQUENCE</scope>
    <source>
        <strain evidence="10">PTR5</strain>
    </source>
</reference>
<dbReference type="GO" id="GO:0009242">
    <property type="term" value="P:colanic acid biosynthetic process"/>
    <property type="evidence" value="ECO:0007669"/>
    <property type="project" value="TreeGrafter"/>
</dbReference>
<evidence type="ECO:0000256" key="7">
    <source>
        <dbReference type="ARBA" id="ARBA00023169"/>
    </source>
</evidence>